<feature type="transmembrane region" description="Helical" evidence="15">
    <location>
        <begin position="336"/>
        <end position="361"/>
    </location>
</feature>
<feature type="compositionally biased region" description="Basic and acidic residues" evidence="14">
    <location>
        <begin position="113"/>
        <end position="129"/>
    </location>
</feature>
<dbReference type="EC" id="2.7.13.3" evidence="3"/>
<evidence type="ECO:0000256" key="10">
    <source>
        <dbReference type="ARBA" id="ARBA00022840"/>
    </source>
</evidence>
<evidence type="ECO:0000256" key="6">
    <source>
        <dbReference type="ARBA" id="ARBA00022679"/>
    </source>
</evidence>
<dbReference type="Gene3D" id="3.30.565.10">
    <property type="entry name" value="Histidine kinase-like ATPase, C-terminal domain"/>
    <property type="match status" value="1"/>
</dbReference>
<dbReference type="Pfam" id="PF00512">
    <property type="entry name" value="HisKA"/>
    <property type="match status" value="1"/>
</dbReference>
<keyword evidence="4" id="KW-1003">Cell membrane</keyword>
<dbReference type="InterPro" id="IPR005467">
    <property type="entry name" value="His_kinase_dom"/>
</dbReference>
<evidence type="ECO:0000256" key="13">
    <source>
        <dbReference type="ARBA" id="ARBA00023136"/>
    </source>
</evidence>
<evidence type="ECO:0000256" key="5">
    <source>
        <dbReference type="ARBA" id="ARBA00022553"/>
    </source>
</evidence>
<evidence type="ECO:0000256" key="12">
    <source>
        <dbReference type="ARBA" id="ARBA00023012"/>
    </source>
</evidence>
<dbReference type="Proteomes" id="UP001055091">
    <property type="component" value="Unassembled WGS sequence"/>
</dbReference>
<dbReference type="GO" id="GO:0005886">
    <property type="term" value="C:plasma membrane"/>
    <property type="evidence" value="ECO:0007669"/>
    <property type="project" value="UniProtKB-SubCell"/>
</dbReference>
<evidence type="ECO:0000256" key="8">
    <source>
        <dbReference type="ARBA" id="ARBA00022741"/>
    </source>
</evidence>
<dbReference type="FunFam" id="1.10.287.130:FF:000001">
    <property type="entry name" value="Two-component sensor histidine kinase"/>
    <property type="match status" value="1"/>
</dbReference>
<feature type="transmembrane region" description="Helical" evidence="15">
    <location>
        <begin position="373"/>
        <end position="393"/>
    </location>
</feature>
<dbReference type="PANTHER" id="PTHR45528:SF1">
    <property type="entry name" value="SENSOR HISTIDINE KINASE CPXA"/>
    <property type="match status" value="1"/>
</dbReference>
<keyword evidence="7 15" id="KW-0812">Transmembrane</keyword>
<dbReference type="GO" id="GO:0000155">
    <property type="term" value="F:phosphorelay sensor kinase activity"/>
    <property type="evidence" value="ECO:0007669"/>
    <property type="project" value="InterPro"/>
</dbReference>
<evidence type="ECO:0000256" key="9">
    <source>
        <dbReference type="ARBA" id="ARBA00022777"/>
    </source>
</evidence>
<dbReference type="PROSITE" id="PS50109">
    <property type="entry name" value="HIS_KIN"/>
    <property type="match status" value="1"/>
</dbReference>
<feature type="region of interest" description="Disordered" evidence="14">
    <location>
        <begin position="97"/>
        <end position="153"/>
    </location>
</feature>
<reference evidence="16" key="1">
    <citation type="submission" date="2022-01" db="EMBL/GenBank/DDBJ databases">
        <title>Novel bile acid biosynthetic pathways are enriched in the microbiome of centenarians.</title>
        <authorList>
            <person name="Sato Y."/>
            <person name="Atarashi K."/>
            <person name="Plichta R.D."/>
            <person name="Arai Y."/>
            <person name="Sasajima S."/>
            <person name="Kearney M.S."/>
            <person name="Suda W."/>
            <person name="Takeshita K."/>
            <person name="Sasaki T."/>
            <person name="Okamoto S."/>
            <person name="Skelly N.A."/>
            <person name="Okamura Y."/>
            <person name="Vlamakis H."/>
            <person name="Li Y."/>
            <person name="Tanoue T."/>
            <person name="Takei H."/>
            <person name="Nittono H."/>
            <person name="Narushima S."/>
            <person name="Irie J."/>
            <person name="Itoh H."/>
            <person name="Moriya K."/>
            <person name="Sugiura Y."/>
            <person name="Suematsu M."/>
            <person name="Moritoki N."/>
            <person name="Shibata S."/>
            <person name="Littman R.D."/>
            <person name="Fischbach A.M."/>
            <person name="Uwamino Y."/>
            <person name="Inoue T."/>
            <person name="Honda A."/>
            <person name="Hattori M."/>
            <person name="Murai T."/>
            <person name="Xavier J.R."/>
            <person name="Hirose N."/>
            <person name="Honda K."/>
        </authorList>
    </citation>
    <scope>NUCLEOTIDE SEQUENCE</scope>
    <source>
        <strain evidence="16">CE91-St55</strain>
    </source>
</reference>
<dbReference type="EMBL" id="BQNJ01000001">
    <property type="protein sequence ID" value="GKG98714.1"/>
    <property type="molecule type" value="Genomic_DNA"/>
</dbReference>
<proteinExistence type="predicted"/>
<dbReference type="RefSeq" id="WP_039890471.1">
    <property type="nucleotide sequence ID" value="NZ_BQNJ01000001.1"/>
</dbReference>
<dbReference type="Pfam" id="PF02518">
    <property type="entry name" value="HATPase_c"/>
    <property type="match status" value="1"/>
</dbReference>
<dbReference type="CDD" id="cd00082">
    <property type="entry name" value="HisKA"/>
    <property type="match status" value="1"/>
</dbReference>
<comment type="subcellular location">
    <subcellularLocation>
        <location evidence="2">Cell membrane</location>
        <topology evidence="2">Multi-pass membrane protein</topology>
    </subcellularLocation>
</comment>
<dbReference type="InterPro" id="IPR050398">
    <property type="entry name" value="HssS/ArlS-like"/>
</dbReference>
<dbReference type="PANTHER" id="PTHR45528">
    <property type="entry name" value="SENSOR HISTIDINE KINASE CPXA"/>
    <property type="match status" value="1"/>
</dbReference>
<keyword evidence="5" id="KW-0597">Phosphoprotein</keyword>
<feature type="transmembrane region" description="Helical" evidence="15">
    <location>
        <begin position="430"/>
        <end position="451"/>
    </location>
</feature>
<evidence type="ECO:0000256" key="1">
    <source>
        <dbReference type="ARBA" id="ARBA00000085"/>
    </source>
</evidence>
<dbReference type="GO" id="GO:0005524">
    <property type="term" value="F:ATP binding"/>
    <property type="evidence" value="ECO:0007669"/>
    <property type="project" value="UniProtKB-KW"/>
</dbReference>
<evidence type="ECO:0000256" key="4">
    <source>
        <dbReference type="ARBA" id="ARBA00022475"/>
    </source>
</evidence>
<dbReference type="SMART" id="SM00387">
    <property type="entry name" value="HATPase_c"/>
    <property type="match status" value="1"/>
</dbReference>
<evidence type="ECO:0000256" key="2">
    <source>
        <dbReference type="ARBA" id="ARBA00004651"/>
    </source>
</evidence>
<evidence type="ECO:0000256" key="15">
    <source>
        <dbReference type="SAM" id="Phobius"/>
    </source>
</evidence>
<evidence type="ECO:0000256" key="7">
    <source>
        <dbReference type="ARBA" id="ARBA00022692"/>
    </source>
</evidence>
<comment type="catalytic activity">
    <reaction evidence="1">
        <text>ATP + protein L-histidine = ADP + protein N-phospho-L-histidine.</text>
        <dbReference type="EC" id="2.7.13.3"/>
    </reaction>
</comment>
<dbReference type="SUPFAM" id="SSF55874">
    <property type="entry name" value="ATPase domain of HSP90 chaperone/DNA topoisomerase II/histidine kinase"/>
    <property type="match status" value="1"/>
</dbReference>
<dbReference type="SUPFAM" id="SSF47384">
    <property type="entry name" value="Homodimeric domain of signal transducing histidine kinase"/>
    <property type="match status" value="1"/>
</dbReference>
<feature type="transmembrane region" description="Helical" evidence="15">
    <location>
        <begin position="503"/>
        <end position="532"/>
    </location>
</feature>
<dbReference type="InterPro" id="IPR036890">
    <property type="entry name" value="HATPase_C_sf"/>
</dbReference>
<dbReference type="Gene3D" id="1.10.287.130">
    <property type="match status" value="1"/>
</dbReference>
<dbReference type="InterPro" id="IPR003594">
    <property type="entry name" value="HATPase_dom"/>
</dbReference>
<keyword evidence="10" id="KW-0067">ATP-binding</keyword>
<dbReference type="AlphaFoldDB" id="A0A413XHN0"/>
<organism evidence="16 17">
    <name type="scientific">Hungatella hathewayi</name>
    <dbReference type="NCBI Taxonomy" id="154046"/>
    <lineage>
        <taxon>Bacteria</taxon>
        <taxon>Bacillati</taxon>
        <taxon>Bacillota</taxon>
        <taxon>Clostridia</taxon>
        <taxon>Lachnospirales</taxon>
        <taxon>Lachnospiraceae</taxon>
        <taxon>Hungatella</taxon>
    </lineage>
</organism>
<keyword evidence="6" id="KW-0808">Transferase</keyword>
<accession>A0A413XHN0</accession>
<dbReference type="GeneID" id="93147287"/>
<keyword evidence="11 15" id="KW-1133">Transmembrane helix</keyword>
<keyword evidence="9 16" id="KW-0418">Kinase</keyword>
<feature type="transmembrane region" description="Helical" evidence="15">
    <location>
        <begin position="12"/>
        <end position="34"/>
    </location>
</feature>
<evidence type="ECO:0000313" key="17">
    <source>
        <dbReference type="Proteomes" id="UP001055091"/>
    </source>
</evidence>
<dbReference type="InterPro" id="IPR003661">
    <property type="entry name" value="HisK_dim/P_dom"/>
</dbReference>
<dbReference type="SMART" id="SM00388">
    <property type="entry name" value="HisKA"/>
    <property type="match status" value="1"/>
</dbReference>
<feature type="transmembrane region" description="Helical" evidence="15">
    <location>
        <begin position="463"/>
        <end position="483"/>
    </location>
</feature>
<keyword evidence="13 15" id="KW-0472">Membrane</keyword>
<protein>
    <recommendedName>
        <fullName evidence="3">histidine kinase</fullName>
        <ecNumber evidence="3">2.7.13.3</ecNumber>
    </recommendedName>
</protein>
<evidence type="ECO:0000256" key="11">
    <source>
        <dbReference type="ARBA" id="ARBA00022989"/>
    </source>
</evidence>
<keyword evidence="12" id="KW-0902">Two-component regulatory system</keyword>
<dbReference type="InterPro" id="IPR036097">
    <property type="entry name" value="HisK_dim/P_sf"/>
</dbReference>
<gene>
    <name evidence="16" type="ORF">CE91St55_06960</name>
</gene>
<comment type="caution">
    <text evidence="16">The sequence shown here is derived from an EMBL/GenBank/DDBJ whole genome shotgun (WGS) entry which is preliminary data.</text>
</comment>
<evidence type="ECO:0000256" key="3">
    <source>
        <dbReference type="ARBA" id="ARBA00012438"/>
    </source>
</evidence>
<keyword evidence="8" id="KW-0547">Nucleotide-binding</keyword>
<evidence type="ECO:0000256" key="14">
    <source>
        <dbReference type="SAM" id="MobiDB-lite"/>
    </source>
</evidence>
<evidence type="ECO:0000313" key="16">
    <source>
        <dbReference type="EMBL" id="GKG98714.1"/>
    </source>
</evidence>
<name>A0A413XHN0_9FIRM</name>
<sequence length="828" mass="93799">MDTKLKNRHRISALLSVLIVVAAAVIMTGLYPFFEKEAGRHEEPVYEDQAFLRHLVFGNYVLDLEQSQYENGVVISPFEQFFPEGAYELKNGSMDGFGAQASAAPEGTDQLEDMDRPEGEAAAETDSRTPRVTASAAGENPAVSGESSPGADADVHAADEAAVFAGEDTISFPEDINYEALTDEEKRYMAEERQEYLRNLRQNCMMEYESWNRYFGSIRNSIDYQVLDDNGSILMNYAKNRNILSDDDYVFRVVMHYDDQGRMDVMQLGGEDTTYLLNVIQKFGEVDPMEEYYWEQYSHEPQLKLENPKNITFAYAMTEQQLAEYSLARSSSWKSYYNSGIVANVFAGLGVFVALAAFLLSCCDVTRADDSRVFRAPLGVVLGVGAGAIGFGYSLTSLVAVTNHGSLYSGLIRANFLPKAADMMVKLWNVFWWCIPFAVIYWAVLCMRDVFHIGLKRYIRERTLCGLFYGWCAGLFRRLYAFLGSINLQDHSDRTIFKIVGVNFIILAVLCSLWFFGIGALIIYSFVLFLVLRKYYRDLTRKYRILLHATNQIAEGNLDVTISEDLGVFEPFKTEVQKIQSGFKVAVDEEVKSQKMKTDLITNMSHDLKTPLTAIITYVNLLKDDNAVPEQRKAYIDVLEQKSMRLKSLIEDLFEISKANSNNVTLNLVNVDIVSLLKEVSLELSDKIEESTIDFRWNLPDEKIVLPLDSQKTYRIFDNLLTNIMKYGMPNTRAYIDMKRDDGGVVITMKNVSASELDFNPEEITERFVRGDQSRNTEGSGLGMAIAKSFVELQNGKMNVEVEADLFRVIIRWPVEQSTAAEEVKEEL</sequence>